<dbReference type="GO" id="GO:0003697">
    <property type="term" value="F:single-stranded DNA binding"/>
    <property type="evidence" value="ECO:0007669"/>
    <property type="project" value="InterPro"/>
</dbReference>
<dbReference type="InterPro" id="IPR012340">
    <property type="entry name" value="NA-bd_OB-fold"/>
</dbReference>
<reference evidence="2" key="1">
    <citation type="journal article" date="2014" name="Front. Microbiol.">
        <title>High frequency of phylogenetically diverse reductive dehalogenase-homologous genes in deep subseafloor sedimentary metagenomes.</title>
        <authorList>
            <person name="Kawai M."/>
            <person name="Futagami T."/>
            <person name="Toyoda A."/>
            <person name="Takaki Y."/>
            <person name="Nishi S."/>
            <person name="Hori S."/>
            <person name="Arai W."/>
            <person name="Tsubouchi T."/>
            <person name="Morono Y."/>
            <person name="Uchiyama I."/>
            <person name="Ito T."/>
            <person name="Fujiyama A."/>
            <person name="Inagaki F."/>
            <person name="Takami H."/>
        </authorList>
    </citation>
    <scope>NUCLEOTIDE SEQUENCE</scope>
    <source>
        <strain evidence="2">Expedition CK06-06</strain>
    </source>
</reference>
<dbReference type="CDD" id="cd04496">
    <property type="entry name" value="SSB_OBF"/>
    <property type="match status" value="1"/>
</dbReference>
<dbReference type="PANTHER" id="PTHR10302:SF27">
    <property type="entry name" value="SINGLE-STRANDED DNA-BINDING PROTEIN"/>
    <property type="match status" value="1"/>
</dbReference>
<dbReference type="GO" id="GO:0006260">
    <property type="term" value="P:DNA replication"/>
    <property type="evidence" value="ECO:0007669"/>
    <property type="project" value="InterPro"/>
</dbReference>
<accession>X0Z375</accession>
<dbReference type="GO" id="GO:0009295">
    <property type="term" value="C:nucleoid"/>
    <property type="evidence" value="ECO:0007669"/>
    <property type="project" value="TreeGrafter"/>
</dbReference>
<protein>
    <recommendedName>
        <fullName evidence="3">Single-stranded DNA-binding protein</fullName>
    </recommendedName>
</protein>
<proteinExistence type="inferred from homology"/>
<dbReference type="EMBL" id="BART01006429">
    <property type="protein sequence ID" value="GAG63429.1"/>
    <property type="molecule type" value="Genomic_DNA"/>
</dbReference>
<dbReference type="PROSITE" id="PS50935">
    <property type="entry name" value="SSB"/>
    <property type="match status" value="1"/>
</dbReference>
<gene>
    <name evidence="2" type="ORF">S01H4_14671</name>
</gene>
<name>X0Z375_9ZZZZ</name>
<dbReference type="PIRSF" id="PIRSF002070">
    <property type="entry name" value="SSB"/>
    <property type="match status" value="1"/>
</dbReference>
<dbReference type="InterPro" id="IPR000424">
    <property type="entry name" value="Primosome_PriB/ssb"/>
</dbReference>
<dbReference type="InterPro" id="IPR011344">
    <property type="entry name" value="ssDNA-bd"/>
</dbReference>
<evidence type="ECO:0000313" key="2">
    <source>
        <dbReference type="EMBL" id="GAG63429.1"/>
    </source>
</evidence>
<dbReference type="HAMAP" id="MF_00984">
    <property type="entry name" value="SSB"/>
    <property type="match status" value="1"/>
</dbReference>
<dbReference type="Pfam" id="PF00436">
    <property type="entry name" value="SSB"/>
    <property type="match status" value="1"/>
</dbReference>
<dbReference type="PANTHER" id="PTHR10302">
    <property type="entry name" value="SINGLE-STRANDED DNA-BINDING PROTEIN"/>
    <property type="match status" value="1"/>
</dbReference>
<evidence type="ECO:0008006" key="3">
    <source>
        <dbReference type="Google" id="ProtNLM"/>
    </source>
</evidence>
<keyword evidence="1" id="KW-0238">DNA-binding</keyword>
<dbReference type="AlphaFoldDB" id="X0Z375"/>
<sequence length="141" mass="15553">MASINNITILGNLTRDPELRFTPSGSPVANFGIAVSRKWQNSIGEWQEDVSYVDVVAWTSLAENCAESLKKGDRIIVNGRLQMSTWETQDGQTRNKIKVVTRVIGPSLEWATASITKNIKAQKVSSELLEGESGETNDIPF</sequence>
<dbReference type="SUPFAM" id="SSF50249">
    <property type="entry name" value="Nucleic acid-binding proteins"/>
    <property type="match status" value="1"/>
</dbReference>
<dbReference type="NCBIfam" id="TIGR00621">
    <property type="entry name" value="ssb"/>
    <property type="match status" value="1"/>
</dbReference>
<organism evidence="2">
    <name type="scientific">marine sediment metagenome</name>
    <dbReference type="NCBI Taxonomy" id="412755"/>
    <lineage>
        <taxon>unclassified sequences</taxon>
        <taxon>metagenomes</taxon>
        <taxon>ecological metagenomes</taxon>
    </lineage>
</organism>
<dbReference type="Gene3D" id="2.40.50.140">
    <property type="entry name" value="Nucleic acid-binding proteins"/>
    <property type="match status" value="1"/>
</dbReference>
<comment type="caution">
    <text evidence="2">The sequence shown here is derived from an EMBL/GenBank/DDBJ whole genome shotgun (WGS) entry which is preliminary data.</text>
</comment>
<evidence type="ECO:0000256" key="1">
    <source>
        <dbReference type="ARBA" id="ARBA00023125"/>
    </source>
</evidence>